<reference evidence="6 7" key="1">
    <citation type="submission" date="2020-11" db="EMBL/GenBank/DDBJ databases">
        <title>The genome sequence of Novosphingobium sp. 1Y9A.</title>
        <authorList>
            <person name="Liu Y."/>
        </authorList>
    </citation>
    <scope>NUCLEOTIDE SEQUENCE [LARGE SCALE GENOMIC DNA]</scope>
    <source>
        <strain evidence="6 7">1Y9A</strain>
    </source>
</reference>
<sequence>MDFDERQLRAFLAIADTGSLGRASRMVNLTQPSLSRQIQSMEQRLGHRLFDRGSKGMMLTQAGSTLLPHARHLVGEMEATRHELAALVGLKRGAVRLGAAAAVLRTLVAETVGKVLAETPLLSFDLIEAVDGELLEALLTRRIDIAITAQPLKHRDVQEIGTCAYDDAFAAFCASSHPIGKMPTFAEAMRHGWVMPSSAFTPRLLFEEITASHGQLAPQVSVECSSVELMIAISARSELLCWLPEPLLQPHLANGSMRKLAIPELEITRQFRVYRRKAGLLPDAARQFTKHLPMQGSGT</sequence>
<evidence type="ECO:0000256" key="1">
    <source>
        <dbReference type="ARBA" id="ARBA00009437"/>
    </source>
</evidence>
<gene>
    <name evidence="6" type="ORF">I2488_11030</name>
</gene>
<keyword evidence="7" id="KW-1185">Reference proteome</keyword>
<name>A0ABS0HHT7_9SPHN</name>
<comment type="caution">
    <text evidence="6">The sequence shown here is derived from an EMBL/GenBank/DDBJ whole genome shotgun (WGS) entry which is preliminary data.</text>
</comment>
<evidence type="ECO:0000313" key="7">
    <source>
        <dbReference type="Proteomes" id="UP000600799"/>
    </source>
</evidence>
<dbReference type="PANTHER" id="PTHR30419:SF8">
    <property type="entry name" value="NITROGEN ASSIMILATION TRANSCRIPTIONAL ACTIVATOR-RELATED"/>
    <property type="match status" value="1"/>
</dbReference>
<evidence type="ECO:0000313" key="6">
    <source>
        <dbReference type="EMBL" id="MBF9151539.1"/>
    </source>
</evidence>
<dbReference type="SUPFAM" id="SSF46785">
    <property type="entry name" value="Winged helix' DNA-binding domain"/>
    <property type="match status" value="1"/>
</dbReference>
<dbReference type="InterPro" id="IPR036390">
    <property type="entry name" value="WH_DNA-bd_sf"/>
</dbReference>
<keyword evidence="3" id="KW-0238">DNA-binding</keyword>
<dbReference type="InterPro" id="IPR036388">
    <property type="entry name" value="WH-like_DNA-bd_sf"/>
</dbReference>
<evidence type="ECO:0000259" key="5">
    <source>
        <dbReference type="PROSITE" id="PS50931"/>
    </source>
</evidence>
<organism evidence="6 7">
    <name type="scientific">Novosphingobium jiangmenense</name>
    <dbReference type="NCBI Taxonomy" id="2791981"/>
    <lineage>
        <taxon>Bacteria</taxon>
        <taxon>Pseudomonadati</taxon>
        <taxon>Pseudomonadota</taxon>
        <taxon>Alphaproteobacteria</taxon>
        <taxon>Sphingomonadales</taxon>
        <taxon>Sphingomonadaceae</taxon>
        <taxon>Novosphingobium</taxon>
    </lineage>
</organism>
<comment type="similarity">
    <text evidence="1">Belongs to the LysR transcriptional regulatory family.</text>
</comment>
<dbReference type="Proteomes" id="UP000600799">
    <property type="component" value="Unassembled WGS sequence"/>
</dbReference>
<dbReference type="Pfam" id="PF03466">
    <property type="entry name" value="LysR_substrate"/>
    <property type="match status" value="1"/>
</dbReference>
<accession>A0ABS0HHT7</accession>
<dbReference type="InterPro" id="IPR050950">
    <property type="entry name" value="HTH-type_LysR_regulators"/>
</dbReference>
<keyword evidence="4" id="KW-0804">Transcription</keyword>
<dbReference type="RefSeq" id="WP_196275848.1">
    <property type="nucleotide sequence ID" value="NZ_JADQDC010000006.1"/>
</dbReference>
<dbReference type="EMBL" id="JADQDC010000006">
    <property type="protein sequence ID" value="MBF9151539.1"/>
    <property type="molecule type" value="Genomic_DNA"/>
</dbReference>
<dbReference type="Gene3D" id="3.40.190.290">
    <property type="match status" value="1"/>
</dbReference>
<evidence type="ECO:0000256" key="4">
    <source>
        <dbReference type="ARBA" id="ARBA00023163"/>
    </source>
</evidence>
<dbReference type="PANTHER" id="PTHR30419">
    <property type="entry name" value="HTH-TYPE TRANSCRIPTIONAL REGULATOR YBHD"/>
    <property type="match status" value="1"/>
</dbReference>
<evidence type="ECO:0000256" key="3">
    <source>
        <dbReference type="ARBA" id="ARBA00023125"/>
    </source>
</evidence>
<dbReference type="Gene3D" id="1.10.10.10">
    <property type="entry name" value="Winged helix-like DNA-binding domain superfamily/Winged helix DNA-binding domain"/>
    <property type="match status" value="1"/>
</dbReference>
<dbReference type="Pfam" id="PF00126">
    <property type="entry name" value="HTH_1"/>
    <property type="match status" value="1"/>
</dbReference>
<dbReference type="SUPFAM" id="SSF53850">
    <property type="entry name" value="Periplasmic binding protein-like II"/>
    <property type="match status" value="1"/>
</dbReference>
<feature type="domain" description="HTH lysR-type" evidence="5">
    <location>
        <begin position="1"/>
        <end position="60"/>
    </location>
</feature>
<dbReference type="PROSITE" id="PS50931">
    <property type="entry name" value="HTH_LYSR"/>
    <property type="match status" value="1"/>
</dbReference>
<protein>
    <submittedName>
        <fullName evidence="6">LysR family transcriptional regulator</fullName>
    </submittedName>
</protein>
<proteinExistence type="inferred from homology"/>
<dbReference type="InterPro" id="IPR005119">
    <property type="entry name" value="LysR_subst-bd"/>
</dbReference>
<dbReference type="InterPro" id="IPR000847">
    <property type="entry name" value="LysR_HTH_N"/>
</dbReference>
<evidence type="ECO:0000256" key="2">
    <source>
        <dbReference type="ARBA" id="ARBA00023015"/>
    </source>
</evidence>
<keyword evidence="2" id="KW-0805">Transcription regulation</keyword>
<dbReference type="PRINTS" id="PR00039">
    <property type="entry name" value="HTHLYSR"/>
</dbReference>